<dbReference type="CDD" id="cd10787">
    <property type="entry name" value="LamB_YcsF_like"/>
    <property type="match status" value="1"/>
</dbReference>
<dbReference type="SUPFAM" id="SSF88713">
    <property type="entry name" value="Glycoside hydrolase/deacetylase"/>
    <property type="match status" value="1"/>
</dbReference>
<dbReference type="Gene3D" id="3.20.20.370">
    <property type="entry name" value="Glycoside hydrolase/deacetylase"/>
    <property type="match status" value="1"/>
</dbReference>
<dbReference type="PANTHER" id="PTHR30292">
    <property type="entry name" value="UNCHARACTERIZED PROTEIN YBGL-RELATED"/>
    <property type="match status" value="1"/>
</dbReference>
<organism evidence="1 2">
    <name type="scientific">Bordetella genomosp. 10</name>
    <dbReference type="NCBI Taxonomy" id="1416804"/>
    <lineage>
        <taxon>Bacteria</taxon>
        <taxon>Pseudomonadati</taxon>
        <taxon>Pseudomonadota</taxon>
        <taxon>Betaproteobacteria</taxon>
        <taxon>Burkholderiales</taxon>
        <taxon>Alcaligenaceae</taxon>
        <taxon>Bordetella</taxon>
    </lineage>
</organism>
<dbReference type="OrthoDB" id="9773478at2"/>
<dbReference type="RefSeq" id="WP_094851975.1">
    <property type="nucleotide sequence ID" value="NZ_NEVM01000001.1"/>
</dbReference>
<dbReference type="EMBL" id="NEVM01000001">
    <property type="protein sequence ID" value="OZI37875.1"/>
    <property type="molecule type" value="Genomic_DNA"/>
</dbReference>
<dbReference type="AlphaFoldDB" id="A0A261SL38"/>
<dbReference type="Proteomes" id="UP000216020">
    <property type="component" value="Unassembled WGS sequence"/>
</dbReference>
<evidence type="ECO:0000313" key="1">
    <source>
        <dbReference type="EMBL" id="OZI37875.1"/>
    </source>
</evidence>
<reference evidence="2" key="1">
    <citation type="submission" date="2017-05" db="EMBL/GenBank/DDBJ databases">
        <title>Complete and WGS of Bordetella genogroups.</title>
        <authorList>
            <person name="Spilker T."/>
            <person name="Lipuma J."/>
        </authorList>
    </citation>
    <scope>NUCLEOTIDE SEQUENCE [LARGE SCALE GENOMIC DNA]</scope>
    <source>
        <strain evidence="2">AU16122</strain>
    </source>
</reference>
<evidence type="ECO:0008006" key="3">
    <source>
        <dbReference type="Google" id="ProtNLM"/>
    </source>
</evidence>
<dbReference type="Pfam" id="PF03746">
    <property type="entry name" value="LamB_YcsF"/>
    <property type="match status" value="1"/>
</dbReference>
<protein>
    <recommendedName>
        <fullName evidence="3">5-oxoprolinase (ATP-hydrolyzing) subunit A</fullName>
    </recommendedName>
</protein>
<comment type="caution">
    <text evidence="1">The sequence shown here is derived from an EMBL/GenBank/DDBJ whole genome shotgun (WGS) entry which is preliminary data.</text>
</comment>
<accession>A0A261SL38</accession>
<dbReference type="GO" id="GO:0005975">
    <property type="term" value="P:carbohydrate metabolic process"/>
    <property type="evidence" value="ECO:0007669"/>
    <property type="project" value="InterPro"/>
</dbReference>
<gene>
    <name evidence="1" type="ORF">CAL29_05775</name>
</gene>
<keyword evidence="2" id="KW-1185">Reference proteome</keyword>
<name>A0A261SL38_9BORD</name>
<dbReference type="PANTHER" id="PTHR30292:SF0">
    <property type="entry name" value="5-OXOPROLINASE SUBUNIT A"/>
    <property type="match status" value="1"/>
</dbReference>
<dbReference type="InterPro" id="IPR005501">
    <property type="entry name" value="LamB/YcsF/PxpA-like"/>
</dbReference>
<dbReference type="NCBIfam" id="NF003814">
    <property type="entry name" value="PRK05406.1-3"/>
    <property type="match status" value="1"/>
</dbReference>
<proteinExistence type="predicted"/>
<dbReference type="InterPro" id="IPR011330">
    <property type="entry name" value="Glyco_hydro/deAcase_b/a-brl"/>
</dbReference>
<evidence type="ECO:0000313" key="2">
    <source>
        <dbReference type="Proteomes" id="UP000216020"/>
    </source>
</evidence>
<sequence length="262" mass="27719">MNSGVRGVDLNCDLGEGFGPYRIADDHALLGMITSANVACGFHAGDPVIMDATVRRALEQGADVGAHIGFADMQGFGRRRLSLSRKELETLTLYQLGALHAIAVGAGHRMTHVSFHGALGNMVAEDDELAMVLLGASRSFDPSLIVSSIPNGAAARAAERLNLPLATKFLADRAYDDQGLLVGRGTPGAVIKDPAAILERVKQALNDNSITTITGKRLPMRVDQILLHSDTPGSIELGKTILDAISQSGRPLMPISKIIHGK</sequence>